<dbReference type="PROSITE" id="PS00436">
    <property type="entry name" value="PEROXIDASE_2"/>
    <property type="match status" value="1"/>
</dbReference>
<evidence type="ECO:0000256" key="1">
    <source>
        <dbReference type="ARBA" id="ARBA00003917"/>
    </source>
</evidence>
<dbReference type="InterPro" id="IPR002016">
    <property type="entry name" value="Haem_peroxidase"/>
</dbReference>
<evidence type="ECO:0000256" key="7">
    <source>
        <dbReference type="ARBA" id="ARBA00023004"/>
    </source>
</evidence>
<dbReference type="PROSITE" id="PS50873">
    <property type="entry name" value="PEROXIDASE_4"/>
    <property type="match status" value="1"/>
</dbReference>
<dbReference type="GO" id="GO:0000302">
    <property type="term" value="P:response to reactive oxygen species"/>
    <property type="evidence" value="ECO:0007669"/>
    <property type="project" value="TreeGrafter"/>
</dbReference>
<dbReference type="EMBL" id="JAAECE010000003">
    <property type="protein sequence ID" value="KAF1804324.1"/>
    <property type="molecule type" value="Genomic_DNA"/>
</dbReference>
<dbReference type="InterPro" id="IPR010255">
    <property type="entry name" value="Haem_peroxidase_sf"/>
</dbReference>
<name>A0A8H4BLJ8_MUCCL</name>
<feature type="compositionally biased region" description="Basic and acidic residues" evidence="9">
    <location>
        <begin position="128"/>
        <end position="138"/>
    </location>
</feature>
<comment type="similarity">
    <text evidence="2">Belongs to the peroxidase family. Cytochrome c peroxidase subfamily.</text>
</comment>
<dbReference type="Pfam" id="PF00141">
    <property type="entry name" value="peroxidase"/>
    <property type="match status" value="1"/>
</dbReference>
<dbReference type="GO" id="GO:0004601">
    <property type="term" value="F:peroxidase activity"/>
    <property type="evidence" value="ECO:0007669"/>
    <property type="project" value="UniProtKB-KW"/>
</dbReference>
<dbReference type="AlphaFoldDB" id="A0A8H4BLJ8"/>
<feature type="domain" description="Plant heme peroxidase family profile" evidence="10">
    <location>
        <begin position="40"/>
        <end position="292"/>
    </location>
</feature>
<keyword evidence="6 8" id="KW-0560">Oxidoreductase</keyword>
<evidence type="ECO:0000256" key="4">
    <source>
        <dbReference type="ARBA" id="ARBA00022617"/>
    </source>
</evidence>
<evidence type="ECO:0000256" key="9">
    <source>
        <dbReference type="SAM" id="MobiDB-lite"/>
    </source>
</evidence>
<dbReference type="FunFam" id="1.10.520.10:FF:000005">
    <property type="entry name" value="Cytochrome c peroxidase"/>
    <property type="match status" value="1"/>
</dbReference>
<gene>
    <name evidence="11" type="ORF">FB192DRAFT_1302600</name>
</gene>
<dbReference type="Proteomes" id="UP000469890">
    <property type="component" value="Unassembled WGS sequence"/>
</dbReference>
<evidence type="ECO:0000256" key="5">
    <source>
        <dbReference type="ARBA" id="ARBA00022723"/>
    </source>
</evidence>
<dbReference type="PRINTS" id="PR00458">
    <property type="entry name" value="PEROXIDASE"/>
</dbReference>
<protein>
    <recommendedName>
        <fullName evidence="8">Peroxidase</fullName>
        <ecNumber evidence="8">1.11.1.-</ecNumber>
    </recommendedName>
</protein>
<evidence type="ECO:0000256" key="8">
    <source>
        <dbReference type="RuleBase" id="RU363051"/>
    </source>
</evidence>
<dbReference type="SUPFAM" id="SSF48113">
    <property type="entry name" value="Heme-dependent peroxidases"/>
    <property type="match status" value="1"/>
</dbReference>
<evidence type="ECO:0000256" key="3">
    <source>
        <dbReference type="ARBA" id="ARBA00022559"/>
    </source>
</evidence>
<dbReference type="PANTHER" id="PTHR31356">
    <property type="entry name" value="THYLAKOID LUMENAL 29 KDA PROTEIN, CHLOROPLASTIC-RELATED"/>
    <property type="match status" value="1"/>
</dbReference>
<dbReference type="GO" id="GO:0042744">
    <property type="term" value="P:hydrogen peroxide catabolic process"/>
    <property type="evidence" value="ECO:0007669"/>
    <property type="project" value="TreeGrafter"/>
</dbReference>
<dbReference type="InterPro" id="IPR044831">
    <property type="entry name" value="Ccp1-like"/>
</dbReference>
<accession>A0A8H4BLJ8</accession>
<dbReference type="PANTHER" id="PTHR31356:SF36">
    <property type="entry name" value="L-ASCORBATE PEROXIDASE 3"/>
    <property type="match status" value="1"/>
</dbReference>
<evidence type="ECO:0000313" key="11">
    <source>
        <dbReference type="EMBL" id="KAF1804324.1"/>
    </source>
</evidence>
<organism evidence="11 12">
    <name type="scientific">Mucor circinelloides f. lusitanicus</name>
    <name type="common">Mucor racemosus var. lusitanicus</name>
    <dbReference type="NCBI Taxonomy" id="29924"/>
    <lineage>
        <taxon>Eukaryota</taxon>
        <taxon>Fungi</taxon>
        <taxon>Fungi incertae sedis</taxon>
        <taxon>Mucoromycota</taxon>
        <taxon>Mucoromycotina</taxon>
        <taxon>Mucoromycetes</taxon>
        <taxon>Mucorales</taxon>
        <taxon>Mucorineae</taxon>
        <taxon>Mucoraceae</taxon>
        <taxon>Mucor</taxon>
    </lineage>
</organism>
<evidence type="ECO:0000256" key="2">
    <source>
        <dbReference type="ARBA" id="ARBA00005997"/>
    </source>
</evidence>
<evidence type="ECO:0000313" key="12">
    <source>
        <dbReference type="Proteomes" id="UP000469890"/>
    </source>
</evidence>
<dbReference type="Gene3D" id="1.10.420.10">
    <property type="entry name" value="Peroxidase, domain 2"/>
    <property type="match status" value="1"/>
</dbReference>
<keyword evidence="3 8" id="KW-0575">Peroxidase</keyword>
<dbReference type="GO" id="GO:0034599">
    <property type="term" value="P:cellular response to oxidative stress"/>
    <property type="evidence" value="ECO:0007669"/>
    <property type="project" value="InterPro"/>
</dbReference>
<dbReference type="Gene3D" id="1.10.520.10">
    <property type="match status" value="1"/>
</dbReference>
<keyword evidence="7" id="KW-0408">Iron</keyword>
<comment type="caution">
    <text evidence="11">The sequence shown here is derived from an EMBL/GenBank/DDBJ whole genome shotgun (WGS) entry which is preliminary data.</text>
</comment>
<proteinExistence type="inferred from homology"/>
<dbReference type="GO" id="GO:0046872">
    <property type="term" value="F:metal ion binding"/>
    <property type="evidence" value="ECO:0007669"/>
    <property type="project" value="UniProtKB-UniRule"/>
</dbReference>
<dbReference type="InterPro" id="IPR019793">
    <property type="entry name" value="Peroxidases_heam-ligand_BS"/>
</dbReference>
<keyword evidence="4" id="KW-0349">Heme</keyword>
<dbReference type="GO" id="GO:0020037">
    <property type="term" value="F:heme binding"/>
    <property type="evidence" value="ECO:0007669"/>
    <property type="project" value="UniProtKB-UniRule"/>
</dbReference>
<feature type="region of interest" description="Disordered" evidence="9">
    <location>
        <begin position="125"/>
        <end position="145"/>
    </location>
</feature>
<comment type="function">
    <text evidence="1">Destroys radicals which are normally produced within the cells and which are toxic to biological systems.</text>
</comment>
<evidence type="ECO:0000256" key="6">
    <source>
        <dbReference type="ARBA" id="ARBA00023002"/>
    </source>
</evidence>
<dbReference type="InterPro" id="IPR019794">
    <property type="entry name" value="Peroxidases_AS"/>
</dbReference>
<sequence length="292" mass="33555">MYRKSLTTLIRTMTSKVGDYNAVRKDIIAAIPTERYDKGTFGPSMIRLTWHSCATYDRHQNNGGSQGGTMRFEEQYSDPANKGLENARNALEPVHEKHPWITYADLYTLGGCVAVEQMGGPHIPWEGGRYDTDDKDSIPSRNRLPDGSLGKNHVIDVFLDRLGMSVQETVALMGAHAVGECHKSHQGFDGPWTPNQTEFTNNFYKMLLERTWKEKKWDGPRQFEDEETHELMMLPTDMVMLQEPFLEYTKLYAEDQDRFFEDFKNAMLKLISLGKDRKDGEPNKLLAQYCKK</sequence>
<dbReference type="PROSITE" id="PS00435">
    <property type="entry name" value="PEROXIDASE_1"/>
    <property type="match status" value="1"/>
</dbReference>
<evidence type="ECO:0000259" key="10">
    <source>
        <dbReference type="PROSITE" id="PS50873"/>
    </source>
</evidence>
<keyword evidence="5" id="KW-0479">Metal-binding</keyword>
<reference evidence="11 12" key="1">
    <citation type="submission" date="2019-09" db="EMBL/GenBank/DDBJ databases">
        <authorList>
            <consortium name="DOE Joint Genome Institute"/>
            <person name="Mondo S.J."/>
            <person name="Navarro-Mendoza M.I."/>
            <person name="Perez-Arques C."/>
            <person name="Panchal S."/>
            <person name="Nicolas F.E."/>
            <person name="Ganguly P."/>
            <person name="Pangilinan J."/>
            <person name="Grigoriev I."/>
            <person name="Heitman J."/>
            <person name="Sanya K."/>
            <person name="Garre V."/>
        </authorList>
    </citation>
    <scope>NUCLEOTIDE SEQUENCE [LARGE SCALE GENOMIC DNA]</scope>
    <source>
        <strain evidence="11 12">MU402</strain>
    </source>
</reference>
<dbReference type="EC" id="1.11.1.-" evidence="8"/>